<evidence type="ECO:0000256" key="2">
    <source>
        <dbReference type="SAM" id="SignalP"/>
    </source>
</evidence>
<feature type="signal peptide" evidence="2">
    <location>
        <begin position="1"/>
        <end position="22"/>
    </location>
</feature>
<feature type="region of interest" description="Disordered" evidence="1">
    <location>
        <begin position="100"/>
        <end position="119"/>
    </location>
</feature>
<dbReference type="EMBL" id="NBIV01000199">
    <property type="protein sequence ID" value="PXF41724.1"/>
    <property type="molecule type" value="Genomic_DNA"/>
</dbReference>
<keyword evidence="2" id="KW-0732">Signal</keyword>
<feature type="chain" id="PRO_5015961044" evidence="2">
    <location>
        <begin position="23"/>
        <end position="236"/>
    </location>
</feature>
<name>A0A2V3II08_9FLOR</name>
<accession>A0A2V3II08</accession>
<evidence type="ECO:0000256" key="1">
    <source>
        <dbReference type="SAM" id="MobiDB-lite"/>
    </source>
</evidence>
<reference evidence="3 4" key="1">
    <citation type="journal article" date="2018" name="Mol. Biol. Evol.">
        <title>Analysis of the draft genome of the red seaweed Gracilariopsis chorda provides insights into genome size evolution in Rhodophyta.</title>
        <authorList>
            <person name="Lee J."/>
            <person name="Yang E.C."/>
            <person name="Graf L."/>
            <person name="Yang J.H."/>
            <person name="Qiu H."/>
            <person name="Zel Zion U."/>
            <person name="Chan C.X."/>
            <person name="Stephens T.G."/>
            <person name="Weber A.P.M."/>
            <person name="Boo G.H."/>
            <person name="Boo S.M."/>
            <person name="Kim K.M."/>
            <person name="Shin Y."/>
            <person name="Jung M."/>
            <person name="Lee S.J."/>
            <person name="Yim H.S."/>
            <person name="Lee J.H."/>
            <person name="Bhattacharya D."/>
            <person name="Yoon H.S."/>
        </authorList>
    </citation>
    <scope>NUCLEOTIDE SEQUENCE [LARGE SCALE GENOMIC DNA]</scope>
    <source>
        <strain evidence="3 4">SKKU-2015</strain>
        <tissue evidence="3">Whole body</tissue>
    </source>
</reference>
<comment type="caution">
    <text evidence="3">The sequence shown here is derived from an EMBL/GenBank/DDBJ whole genome shotgun (WGS) entry which is preliminary data.</text>
</comment>
<keyword evidence="4" id="KW-1185">Reference proteome</keyword>
<proteinExistence type="predicted"/>
<dbReference type="Proteomes" id="UP000247409">
    <property type="component" value="Unassembled WGS sequence"/>
</dbReference>
<dbReference type="AlphaFoldDB" id="A0A2V3II08"/>
<protein>
    <submittedName>
        <fullName evidence="3">Uncharacterized protein</fullName>
    </submittedName>
</protein>
<evidence type="ECO:0000313" key="4">
    <source>
        <dbReference type="Proteomes" id="UP000247409"/>
    </source>
</evidence>
<feature type="compositionally biased region" description="Acidic residues" evidence="1">
    <location>
        <begin position="100"/>
        <end position="116"/>
    </location>
</feature>
<evidence type="ECO:0000313" key="3">
    <source>
        <dbReference type="EMBL" id="PXF41724.1"/>
    </source>
</evidence>
<gene>
    <name evidence="3" type="ORF">BWQ96_08554</name>
</gene>
<sequence>MKPFTFYLISLALCIFSASVSAVPQPDEKALIDAECDVPPVVAYCLDMIHLGSNYNSDGSHDSEELKLDVDEVPIGMCAWGDWVGKLSADECMQVLAEYEDEADDEEDVPETESDAQTEVHTTRFIKNIRDKVKRAGEAIRKGAKGAVKGVKRTGNKIVNGVKHTVRRVSEVCKRNPSMCRKVAQYGIHIIRGKHPYPPYPPYPRYPPHRPYPPFIPRPIGWPHIRRNSVYGYRHN</sequence>
<organism evidence="3 4">
    <name type="scientific">Gracilariopsis chorda</name>
    <dbReference type="NCBI Taxonomy" id="448386"/>
    <lineage>
        <taxon>Eukaryota</taxon>
        <taxon>Rhodophyta</taxon>
        <taxon>Florideophyceae</taxon>
        <taxon>Rhodymeniophycidae</taxon>
        <taxon>Gracilariales</taxon>
        <taxon>Gracilariaceae</taxon>
        <taxon>Gracilariopsis</taxon>
    </lineage>
</organism>